<dbReference type="EMBL" id="JAPDDS010000010">
    <property type="protein sequence ID" value="MCW1886469.1"/>
    <property type="molecule type" value="Genomic_DNA"/>
</dbReference>
<feature type="domain" description="Peptidase S9 prolyl oligopeptidase catalytic" evidence="2">
    <location>
        <begin position="105"/>
        <end position="247"/>
    </location>
</feature>
<sequence length="286" mass="32043">MSLLQKIPLIGQARQREMLKSATTFTYSETPEGPLQAHFFTPDGFEPGDKRPLIIFLHGGFWESPMATQFVPHCLHFAQRGSVTVTVEMRVGSVHRTGPVEALEDLKEFLKWVKTYEPHFGVDPSKVILGGAAGGAFTALALALPKLGKNDVAPAYSPAALLLFSTLLDPIVRPLLDRFPDHATAKRMSPVKSVRRKAPPMILFHGKKDRLTPFATAEKFYKSMRWRRNKIELVEYENADHSFFNFNVSDQHYEWSVTAADQFLVDLKILPPPLVIEEGVVEGSES</sequence>
<comment type="caution">
    <text evidence="3">The sequence shown here is derived from an EMBL/GenBank/DDBJ whole genome shotgun (WGS) entry which is preliminary data.</text>
</comment>
<dbReference type="PANTHER" id="PTHR48081">
    <property type="entry name" value="AB HYDROLASE SUPERFAMILY PROTEIN C4A8.06C"/>
    <property type="match status" value="1"/>
</dbReference>
<gene>
    <name evidence="3" type="ORF">OKA04_17150</name>
</gene>
<dbReference type="Gene3D" id="3.40.50.1820">
    <property type="entry name" value="alpha/beta hydrolase"/>
    <property type="match status" value="1"/>
</dbReference>
<protein>
    <submittedName>
        <fullName evidence="3">Alpha/beta hydrolase</fullName>
    </submittedName>
</protein>
<organism evidence="3 4">
    <name type="scientific">Luteolibacter flavescens</name>
    <dbReference type="NCBI Taxonomy" id="1859460"/>
    <lineage>
        <taxon>Bacteria</taxon>
        <taxon>Pseudomonadati</taxon>
        <taxon>Verrucomicrobiota</taxon>
        <taxon>Verrucomicrobiia</taxon>
        <taxon>Verrucomicrobiales</taxon>
        <taxon>Verrucomicrobiaceae</taxon>
        <taxon>Luteolibacter</taxon>
    </lineage>
</organism>
<dbReference type="SUPFAM" id="SSF53474">
    <property type="entry name" value="alpha/beta-Hydrolases"/>
    <property type="match status" value="1"/>
</dbReference>
<evidence type="ECO:0000259" key="2">
    <source>
        <dbReference type="Pfam" id="PF00326"/>
    </source>
</evidence>
<reference evidence="3 4" key="1">
    <citation type="submission" date="2022-10" db="EMBL/GenBank/DDBJ databases">
        <title>Luteolibacter flavescens strain MCCC 1K03193, whole genome shotgun sequencing project.</title>
        <authorList>
            <person name="Zhao G."/>
            <person name="Shen L."/>
        </authorList>
    </citation>
    <scope>NUCLEOTIDE SEQUENCE [LARGE SCALE GENOMIC DNA]</scope>
    <source>
        <strain evidence="3 4">MCCC 1K03193</strain>
    </source>
</reference>
<dbReference type="GO" id="GO:0016787">
    <property type="term" value="F:hydrolase activity"/>
    <property type="evidence" value="ECO:0007669"/>
    <property type="project" value="UniProtKB-KW"/>
</dbReference>
<name>A0ABT3FT33_9BACT</name>
<dbReference type="InterPro" id="IPR050300">
    <property type="entry name" value="GDXG_lipolytic_enzyme"/>
</dbReference>
<dbReference type="RefSeq" id="WP_264502426.1">
    <property type="nucleotide sequence ID" value="NZ_JAPDDS010000010.1"/>
</dbReference>
<dbReference type="Proteomes" id="UP001207930">
    <property type="component" value="Unassembled WGS sequence"/>
</dbReference>
<dbReference type="Pfam" id="PF00326">
    <property type="entry name" value="Peptidase_S9"/>
    <property type="match status" value="1"/>
</dbReference>
<keyword evidence="4" id="KW-1185">Reference proteome</keyword>
<proteinExistence type="predicted"/>
<accession>A0ABT3FT33</accession>
<keyword evidence="1 3" id="KW-0378">Hydrolase</keyword>
<dbReference type="InterPro" id="IPR029058">
    <property type="entry name" value="AB_hydrolase_fold"/>
</dbReference>
<evidence type="ECO:0000313" key="4">
    <source>
        <dbReference type="Proteomes" id="UP001207930"/>
    </source>
</evidence>
<evidence type="ECO:0000313" key="3">
    <source>
        <dbReference type="EMBL" id="MCW1886469.1"/>
    </source>
</evidence>
<dbReference type="InterPro" id="IPR001375">
    <property type="entry name" value="Peptidase_S9_cat"/>
</dbReference>
<evidence type="ECO:0000256" key="1">
    <source>
        <dbReference type="ARBA" id="ARBA00022801"/>
    </source>
</evidence>